<feature type="domain" description="EamA" evidence="2">
    <location>
        <begin position="8"/>
        <end position="135"/>
    </location>
</feature>
<dbReference type="GO" id="GO:0016020">
    <property type="term" value="C:membrane"/>
    <property type="evidence" value="ECO:0007669"/>
    <property type="project" value="InterPro"/>
</dbReference>
<feature type="transmembrane region" description="Helical" evidence="1">
    <location>
        <begin position="257"/>
        <end position="275"/>
    </location>
</feature>
<evidence type="ECO:0000313" key="3">
    <source>
        <dbReference type="EMBL" id="EPE97038.1"/>
    </source>
</evidence>
<comment type="caution">
    <text evidence="3">The sequence shown here is derived from an EMBL/GenBank/DDBJ whole genome shotgun (WGS) entry which is preliminary data.</text>
</comment>
<feature type="transmembrane region" description="Helical" evidence="1">
    <location>
        <begin position="203"/>
        <end position="221"/>
    </location>
</feature>
<dbReference type="RefSeq" id="WP_016555351.1">
    <property type="nucleotide sequence ID" value="NZ_AEYE02000017.1"/>
</dbReference>
<feature type="transmembrane region" description="Helical" evidence="1">
    <location>
        <begin position="233"/>
        <end position="251"/>
    </location>
</feature>
<feature type="transmembrane region" description="Helical" evidence="1">
    <location>
        <begin position="91"/>
        <end position="111"/>
    </location>
</feature>
<gene>
    <name evidence="3" type="ORF">RGCCGE502_16780</name>
</gene>
<feature type="transmembrane region" description="Helical" evidence="1">
    <location>
        <begin position="120"/>
        <end position="139"/>
    </location>
</feature>
<keyword evidence="1" id="KW-0812">Transmembrane</keyword>
<feature type="transmembrane region" description="Helical" evidence="1">
    <location>
        <begin position="65"/>
        <end position="85"/>
    </location>
</feature>
<dbReference type="Pfam" id="PF00892">
    <property type="entry name" value="EamA"/>
    <property type="match status" value="1"/>
</dbReference>
<accession>S3ID00</accession>
<feature type="transmembrane region" description="Helical" evidence="1">
    <location>
        <begin position="145"/>
        <end position="165"/>
    </location>
</feature>
<feature type="transmembrane region" description="Helical" evidence="1">
    <location>
        <begin position="172"/>
        <end position="191"/>
    </location>
</feature>
<dbReference type="PANTHER" id="PTHR22911">
    <property type="entry name" value="ACYL-MALONYL CONDENSING ENZYME-RELATED"/>
    <property type="match status" value="1"/>
</dbReference>
<feature type="transmembrane region" description="Helical" evidence="1">
    <location>
        <begin position="31"/>
        <end position="53"/>
    </location>
</feature>
<dbReference type="Proteomes" id="UP000014411">
    <property type="component" value="Unassembled WGS sequence"/>
</dbReference>
<keyword evidence="4" id="KW-1185">Reference proteome</keyword>
<sequence>MKPRLLAPLFVLASAAMFSTAGLFMGLLDTPLWTVVFWRSAFALIFTSLLIIHQPDRRALTGFDSHALLASTMSALATLLFIAALRLTSVANVAVIHAALPLLTTMIAVVVSKETASRQATAYGVLAAAGAIFIFSGSMSSGLRILGDALALAMTSCMAVMTIAIRMSKTPTVLGMVALSNALSTVAAALLADRLAVTGREACLLACFALFQMTIGLIFFAKGARLLPPADTALLSLAEVPFSIGFVWLAYGMRPSWQTAFGGSFVVFAVVAHLAQPRDAIR</sequence>
<dbReference type="PANTHER" id="PTHR22911:SF135">
    <property type="entry name" value="BLR4310 PROTEIN"/>
    <property type="match status" value="1"/>
</dbReference>
<keyword evidence="1" id="KW-1133">Transmembrane helix</keyword>
<keyword evidence="1" id="KW-0472">Membrane</keyword>
<protein>
    <recommendedName>
        <fullName evidence="2">EamA domain-containing protein</fullName>
    </recommendedName>
</protein>
<dbReference type="eggNOG" id="COG0697">
    <property type="taxonomic scope" value="Bacteria"/>
</dbReference>
<evidence type="ECO:0000313" key="4">
    <source>
        <dbReference type="Proteomes" id="UP000014411"/>
    </source>
</evidence>
<dbReference type="HOGENOM" id="CLU_033863_17_0_5"/>
<reference evidence="3 4" key="1">
    <citation type="journal article" date="2012" name="J. Bacteriol.">
        <title>Genome sequence of Rhizobium grahamii CCGE502, a broad-host-range symbiont with low nodulation competitiveness in Phaseolus vulgaris.</title>
        <authorList>
            <person name="Althabegoiti M.J."/>
            <person name="Lozano L."/>
            <person name="Torres-Tejerizo G."/>
            <person name="Ormeno-Orrillo E."/>
            <person name="Rogel M.A."/>
            <person name="Gonzalez V."/>
            <person name="Martinez-Romero E."/>
        </authorList>
    </citation>
    <scope>NUCLEOTIDE SEQUENCE [LARGE SCALE GENOMIC DNA]</scope>
    <source>
        <strain evidence="3 4">CCGE 502</strain>
    </source>
</reference>
<evidence type="ECO:0000256" key="1">
    <source>
        <dbReference type="SAM" id="Phobius"/>
    </source>
</evidence>
<dbReference type="AlphaFoldDB" id="S3ID00"/>
<proteinExistence type="predicted"/>
<dbReference type="EMBL" id="AEYE02000017">
    <property type="protein sequence ID" value="EPE97038.1"/>
    <property type="molecule type" value="Genomic_DNA"/>
</dbReference>
<dbReference type="InterPro" id="IPR037185">
    <property type="entry name" value="EmrE-like"/>
</dbReference>
<dbReference type="SUPFAM" id="SSF103481">
    <property type="entry name" value="Multidrug resistance efflux transporter EmrE"/>
    <property type="match status" value="2"/>
</dbReference>
<dbReference type="STRING" id="990285.RGCCGE502_16780"/>
<dbReference type="InterPro" id="IPR000620">
    <property type="entry name" value="EamA_dom"/>
</dbReference>
<evidence type="ECO:0000259" key="2">
    <source>
        <dbReference type="Pfam" id="PF00892"/>
    </source>
</evidence>
<name>S3ID00_9HYPH</name>
<organism evidence="3 4">
    <name type="scientific">Rhizobium grahamii CCGE 502</name>
    <dbReference type="NCBI Taxonomy" id="990285"/>
    <lineage>
        <taxon>Bacteria</taxon>
        <taxon>Pseudomonadati</taxon>
        <taxon>Pseudomonadota</taxon>
        <taxon>Alphaproteobacteria</taxon>
        <taxon>Hyphomicrobiales</taxon>
        <taxon>Rhizobiaceae</taxon>
        <taxon>Rhizobium/Agrobacterium group</taxon>
        <taxon>Rhizobium</taxon>
    </lineage>
</organism>